<dbReference type="KEGG" id="pmet:G4Y79_22810"/>
<evidence type="ECO:0000256" key="2">
    <source>
        <dbReference type="ARBA" id="ARBA00022475"/>
    </source>
</evidence>
<feature type="transmembrane region" description="Helical" evidence="7">
    <location>
        <begin position="13"/>
        <end position="33"/>
    </location>
</feature>
<dbReference type="GO" id="GO:0042158">
    <property type="term" value="P:lipoprotein biosynthetic process"/>
    <property type="evidence" value="ECO:0007669"/>
    <property type="project" value="InterPro"/>
</dbReference>
<dbReference type="PANTHER" id="PTHR30589:SF0">
    <property type="entry name" value="PHOSPHATIDYLGLYCEROL--PROLIPOPROTEIN DIACYLGLYCERYL TRANSFERASE"/>
    <property type="match status" value="1"/>
</dbReference>
<dbReference type="RefSeq" id="WP_195170551.1">
    <property type="nucleotide sequence ID" value="NZ_CP062983.1"/>
</dbReference>
<accession>A0A7S8IED9</accession>
<feature type="transmembrane region" description="Helical" evidence="7">
    <location>
        <begin position="198"/>
        <end position="218"/>
    </location>
</feature>
<evidence type="ECO:0000256" key="6">
    <source>
        <dbReference type="ARBA" id="ARBA00023136"/>
    </source>
</evidence>
<feature type="transmembrane region" description="Helical" evidence="7">
    <location>
        <begin position="167"/>
        <end position="186"/>
    </location>
</feature>
<feature type="transmembrane region" description="Helical" evidence="7">
    <location>
        <begin position="116"/>
        <end position="140"/>
    </location>
</feature>
<dbReference type="AlphaFoldDB" id="A0A7S8IED9"/>
<dbReference type="EMBL" id="CP062983">
    <property type="protein sequence ID" value="QPC82482.1"/>
    <property type="molecule type" value="Genomic_DNA"/>
</dbReference>
<feature type="transmembrane region" description="Helical" evidence="7">
    <location>
        <begin position="87"/>
        <end position="104"/>
    </location>
</feature>
<evidence type="ECO:0000256" key="7">
    <source>
        <dbReference type="SAM" id="Phobius"/>
    </source>
</evidence>
<feature type="transmembrane region" description="Helical" evidence="7">
    <location>
        <begin position="45"/>
        <end position="67"/>
    </location>
</feature>
<keyword evidence="8" id="KW-0449">Lipoprotein</keyword>
<keyword evidence="3 8" id="KW-0808">Transferase</keyword>
<dbReference type="Pfam" id="PF01790">
    <property type="entry name" value="LGT"/>
    <property type="match status" value="1"/>
</dbReference>
<sequence length="255" mass="28107">MIPREIHLFALQWNTYSALVALALVISAVYLLWQSPSGQRGRTGDVLLAAFIAGLLGGRVGHVWLWWAYFQDHTDEIVQITAGGLDWHGALVGGLFALVIVSHFRHIDQRALLAKMAFMIPLLGLATWAGCAAVGCAYGAQVESMAAYVPIMTWIAPDIYGLEAARFNVQGIGALLAGVLLVLVLLMQWRGWLPRARFWLVLMIWACIMAALSCLRGDDAAFVAGLRQDQWLDVTLMLFSLCVMIAQALPRRSWT</sequence>
<keyword evidence="6 7" id="KW-0472">Membrane</keyword>
<protein>
    <submittedName>
        <fullName evidence="8">Prolipoprotein diacylglyceryl transferase</fullName>
    </submittedName>
</protein>
<evidence type="ECO:0000256" key="1">
    <source>
        <dbReference type="ARBA" id="ARBA00007150"/>
    </source>
</evidence>
<gene>
    <name evidence="8" type="ORF">G4Y79_22810</name>
</gene>
<keyword evidence="2" id="KW-1003">Cell membrane</keyword>
<dbReference type="Proteomes" id="UP000594468">
    <property type="component" value="Chromosome"/>
</dbReference>
<keyword evidence="4 7" id="KW-0812">Transmembrane</keyword>
<dbReference type="GO" id="GO:0008961">
    <property type="term" value="F:phosphatidylglycerol-prolipoprotein diacylglyceryl transferase activity"/>
    <property type="evidence" value="ECO:0007669"/>
    <property type="project" value="InterPro"/>
</dbReference>
<evidence type="ECO:0000256" key="3">
    <source>
        <dbReference type="ARBA" id="ARBA00022679"/>
    </source>
</evidence>
<dbReference type="GO" id="GO:0005886">
    <property type="term" value="C:plasma membrane"/>
    <property type="evidence" value="ECO:0007669"/>
    <property type="project" value="InterPro"/>
</dbReference>
<organism evidence="8 9">
    <name type="scientific">Phototrophicus methaneseepsis</name>
    <dbReference type="NCBI Taxonomy" id="2710758"/>
    <lineage>
        <taxon>Bacteria</taxon>
        <taxon>Bacillati</taxon>
        <taxon>Chloroflexota</taxon>
        <taxon>Candidatus Thermofontia</taxon>
        <taxon>Phototrophicales</taxon>
        <taxon>Phototrophicaceae</taxon>
        <taxon>Phototrophicus</taxon>
    </lineage>
</organism>
<dbReference type="InterPro" id="IPR001640">
    <property type="entry name" value="Lgt"/>
</dbReference>
<evidence type="ECO:0000313" key="8">
    <source>
        <dbReference type="EMBL" id="QPC82482.1"/>
    </source>
</evidence>
<feature type="transmembrane region" description="Helical" evidence="7">
    <location>
        <begin position="230"/>
        <end position="249"/>
    </location>
</feature>
<evidence type="ECO:0000313" key="9">
    <source>
        <dbReference type="Proteomes" id="UP000594468"/>
    </source>
</evidence>
<keyword evidence="5 7" id="KW-1133">Transmembrane helix</keyword>
<keyword evidence="9" id="KW-1185">Reference proteome</keyword>
<evidence type="ECO:0000256" key="5">
    <source>
        <dbReference type="ARBA" id="ARBA00022989"/>
    </source>
</evidence>
<name>A0A7S8IED9_9CHLR</name>
<proteinExistence type="inferred from homology"/>
<reference evidence="8 9" key="1">
    <citation type="submission" date="2020-02" db="EMBL/GenBank/DDBJ databases">
        <authorList>
            <person name="Zheng R.K."/>
            <person name="Sun C.M."/>
        </authorList>
    </citation>
    <scope>NUCLEOTIDE SEQUENCE [LARGE SCALE GENOMIC DNA]</scope>
    <source>
        <strain evidence="9">rifampicinis</strain>
    </source>
</reference>
<comment type="similarity">
    <text evidence="1">Belongs to the Lgt family.</text>
</comment>
<dbReference type="PANTHER" id="PTHR30589">
    <property type="entry name" value="PROLIPOPROTEIN DIACYLGLYCERYL TRANSFERASE"/>
    <property type="match status" value="1"/>
</dbReference>
<evidence type="ECO:0000256" key="4">
    <source>
        <dbReference type="ARBA" id="ARBA00022692"/>
    </source>
</evidence>